<evidence type="ECO:0000256" key="2">
    <source>
        <dbReference type="ARBA" id="ARBA00022688"/>
    </source>
</evidence>
<dbReference type="GO" id="GO:0031314">
    <property type="term" value="C:extrinsic component of mitochondrial inner membrane"/>
    <property type="evidence" value="ECO:0007669"/>
    <property type="project" value="UniProtKB-UniRule"/>
</dbReference>
<keyword evidence="6 8" id="KW-0503">Monooxygenase</keyword>
<keyword evidence="5 8" id="KW-0408">Iron</keyword>
<dbReference type="PANTHER" id="PTHR11237">
    <property type="entry name" value="COENZYME Q10 BIOSYNTHESIS PROTEIN 7"/>
    <property type="match status" value="1"/>
</dbReference>
<organism evidence="9 10">
    <name type="scientific">Maudiozyma humilis</name>
    <name type="common">Sour dough yeast</name>
    <name type="synonym">Kazachstania humilis</name>
    <dbReference type="NCBI Taxonomy" id="51915"/>
    <lineage>
        <taxon>Eukaryota</taxon>
        <taxon>Fungi</taxon>
        <taxon>Dikarya</taxon>
        <taxon>Ascomycota</taxon>
        <taxon>Saccharomycotina</taxon>
        <taxon>Saccharomycetes</taxon>
        <taxon>Saccharomycetales</taxon>
        <taxon>Saccharomycetaceae</taxon>
        <taxon>Maudiozyma</taxon>
    </lineage>
</organism>
<dbReference type="AlphaFoldDB" id="A0AAV5RU41"/>
<dbReference type="GO" id="GO:0016709">
    <property type="term" value="F:oxidoreductase activity, acting on paired donors, with incorporation or reduction of molecular oxygen, NAD(P)H as one donor, and incorporation of one atom of oxygen"/>
    <property type="evidence" value="ECO:0007669"/>
    <property type="project" value="UniProtKB-UniRule"/>
</dbReference>
<comment type="function">
    <text evidence="8">Catalyzes the hydroxylation of 2-polyprenyl-3-methyl-6-methoxy-1,4-benzoquinol (DMQH2) during ubiquinone biosynthesis. Has also a structural role in the COQ enzyme complex, stabilizing other COQ polypeptides.</text>
</comment>
<evidence type="ECO:0000256" key="6">
    <source>
        <dbReference type="ARBA" id="ARBA00023033"/>
    </source>
</evidence>
<keyword evidence="8" id="KW-0999">Mitochondrion inner membrane</keyword>
<evidence type="ECO:0000256" key="7">
    <source>
        <dbReference type="ARBA" id="ARBA00023136"/>
    </source>
</evidence>
<evidence type="ECO:0000256" key="8">
    <source>
        <dbReference type="HAMAP-Rule" id="MF_03194"/>
    </source>
</evidence>
<feature type="binding site" evidence="8">
    <location>
        <position position="147"/>
    </location>
    <ligand>
        <name>Fe cation</name>
        <dbReference type="ChEBI" id="CHEBI:24875"/>
        <label>2</label>
    </ligand>
</feature>
<comment type="subunit">
    <text evidence="8">Component of a multi-subunit COQ enzyme complex, composed of at least COQ3, COQ4, COQ5, COQ6, COQ7 and COQ9.</text>
</comment>
<proteinExistence type="inferred from homology"/>
<dbReference type="PANTHER" id="PTHR11237:SF4">
    <property type="entry name" value="5-DEMETHOXYUBIQUINONE HYDROXYLASE, MITOCHONDRIAL"/>
    <property type="match status" value="1"/>
</dbReference>
<comment type="catalytic activity">
    <reaction evidence="8">
        <text>a 5-methoxy-2-methyl-3-(all-trans-polyprenyl)benzene-1,4-diol + AH2 + O2 = a 3-demethylubiquinol + A + H2O</text>
        <dbReference type="Rhea" id="RHEA:50908"/>
        <dbReference type="Rhea" id="RHEA-COMP:10859"/>
        <dbReference type="Rhea" id="RHEA-COMP:10914"/>
        <dbReference type="ChEBI" id="CHEBI:13193"/>
        <dbReference type="ChEBI" id="CHEBI:15377"/>
        <dbReference type="ChEBI" id="CHEBI:15379"/>
        <dbReference type="ChEBI" id="CHEBI:17499"/>
        <dbReference type="ChEBI" id="CHEBI:84167"/>
        <dbReference type="ChEBI" id="CHEBI:84422"/>
        <dbReference type="EC" id="1.14.99.60"/>
    </reaction>
</comment>
<keyword evidence="8" id="KW-0496">Mitochondrion</keyword>
<protein>
    <recommendedName>
        <fullName evidence="8">5-demethoxyubiquinone hydroxylase, mitochondrial</fullName>
        <shortName evidence="8">DMQ hydroxylase</shortName>
        <ecNumber evidence="8">1.14.99.60</ecNumber>
    </recommendedName>
    <alternativeName>
        <fullName evidence="8">Ubiquinone biosynthesis monooxygenase COQ7</fullName>
    </alternativeName>
</protein>
<dbReference type="EMBL" id="BTGD01000001">
    <property type="protein sequence ID" value="GMM54161.1"/>
    <property type="molecule type" value="Genomic_DNA"/>
</dbReference>
<dbReference type="InterPro" id="IPR011566">
    <property type="entry name" value="Ubq_synth_Coq7"/>
</dbReference>
<sequence>MYRRLITNRATTTATRALSGSSAKMAAAKTTTKKKSSPALFEQLSPAQKAYLDRVVRVDQAGELGADYIYRGQIYVLSQKHPHLRPILDHMWKQEVHHRATFNNLQLKHRTRPSLITPLWKLGATVMGVGPALLSSEAAMACTEAVETVIGNHYNEQLRCLSNQFDMSKTDGTTDQPPEIKKLTDTIKEFRDQELEHLDTAIRNDSHLAVPYKLLTEGIKSVCKVAIWTAERV</sequence>
<accession>A0AAV5RU41</accession>
<keyword evidence="3 8" id="KW-0479">Metal-binding</keyword>
<comment type="cofactor">
    <cofactor evidence="8">
        <name>Fe cation</name>
        <dbReference type="ChEBI" id="CHEBI:24875"/>
    </cofactor>
    <text evidence="8">Binds 2 iron ions per subunit.</text>
</comment>
<dbReference type="Pfam" id="PF03232">
    <property type="entry name" value="COQ7"/>
    <property type="match status" value="1"/>
</dbReference>
<evidence type="ECO:0000256" key="5">
    <source>
        <dbReference type="ARBA" id="ARBA00023004"/>
    </source>
</evidence>
<keyword evidence="2 8" id="KW-0831">Ubiquinone biosynthesis</keyword>
<comment type="pathway">
    <text evidence="1 8">Cofactor biosynthesis; ubiquinone biosynthesis.</text>
</comment>
<dbReference type="EC" id="1.14.99.60" evidence="8"/>
<evidence type="ECO:0000256" key="1">
    <source>
        <dbReference type="ARBA" id="ARBA00004749"/>
    </source>
</evidence>
<dbReference type="CDD" id="cd01042">
    <property type="entry name" value="DMQH"/>
    <property type="match status" value="1"/>
</dbReference>
<comment type="subcellular location">
    <subcellularLocation>
        <location evidence="8">Mitochondrion inner membrane</location>
        <topology evidence="8">Peripheral membrane protein</topology>
        <orientation evidence="8">Matrix side</orientation>
    </subcellularLocation>
</comment>
<dbReference type="GO" id="GO:0008682">
    <property type="term" value="F:3-demethoxyubiquinol 3-hydroxylase activity"/>
    <property type="evidence" value="ECO:0007669"/>
    <property type="project" value="UniProtKB-EC"/>
</dbReference>
<gene>
    <name evidence="8" type="primary">COQ7</name>
    <name evidence="9" type="ORF">DAKH74_007770</name>
</gene>
<feature type="binding site" evidence="8">
    <location>
        <position position="194"/>
    </location>
    <ligand>
        <name>Fe cation</name>
        <dbReference type="ChEBI" id="CHEBI:24875"/>
        <label>2</label>
    </ligand>
</feature>
<dbReference type="Proteomes" id="UP001377567">
    <property type="component" value="Unassembled WGS sequence"/>
</dbReference>
<dbReference type="SUPFAM" id="SSF47240">
    <property type="entry name" value="Ferritin-like"/>
    <property type="match status" value="1"/>
</dbReference>
<keyword evidence="10" id="KW-1185">Reference proteome</keyword>
<evidence type="ECO:0000256" key="4">
    <source>
        <dbReference type="ARBA" id="ARBA00023002"/>
    </source>
</evidence>
<dbReference type="InterPro" id="IPR009078">
    <property type="entry name" value="Ferritin-like_SF"/>
</dbReference>
<comment type="similarity">
    <text evidence="8">Belongs to the COQ7 family.</text>
</comment>
<reference evidence="9 10" key="1">
    <citation type="journal article" date="2023" name="Elife">
        <title>Identification of key yeast species and microbe-microbe interactions impacting larval growth of Drosophila in the wild.</title>
        <authorList>
            <person name="Mure A."/>
            <person name="Sugiura Y."/>
            <person name="Maeda R."/>
            <person name="Honda K."/>
            <person name="Sakurai N."/>
            <person name="Takahashi Y."/>
            <person name="Watada M."/>
            <person name="Katoh T."/>
            <person name="Gotoh A."/>
            <person name="Gotoh Y."/>
            <person name="Taniguchi I."/>
            <person name="Nakamura K."/>
            <person name="Hayashi T."/>
            <person name="Katayama T."/>
            <person name="Uemura T."/>
            <person name="Hattori Y."/>
        </authorList>
    </citation>
    <scope>NUCLEOTIDE SEQUENCE [LARGE SCALE GENOMIC DNA]</scope>
    <source>
        <strain evidence="9 10">KH-74</strain>
    </source>
</reference>
<feature type="binding site" evidence="8">
    <location>
        <position position="95"/>
    </location>
    <ligand>
        <name>Fe cation</name>
        <dbReference type="ChEBI" id="CHEBI:24875"/>
        <label>2</label>
    </ligand>
</feature>
<feature type="binding site" evidence="8">
    <location>
        <position position="98"/>
    </location>
    <ligand>
        <name>Fe cation</name>
        <dbReference type="ChEBI" id="CHEBI:24875"/>
        <label>1</label>
    </ligand>
</feature>
<dbReference type="GO" id="GO:0006744">
    <property type="term" value="P:ubiquinone biosynthetic process"/>
    <property type="evidence" value="ECO:0007669"/>
    <property type="project" value="UniProtKB-UniRule"/>
</dbReference>
<dbReference type="HAMAP" id="MF_01658">
    <property type="entry name" value="COQ7"/>
    <property type="match status" value="1"/>
</dbReference>
<feature type="binding site" evidence="8">
    <location>
        <position position="95"/>
    </location>
    <ligand>
        <name>Fe cation</name>
        <dbReference type="ChEBI" id="CHEBI:24875"/>
        <label>1</label>
    </ligand>
</feature>
<feature type="binding site" evidence="8">
    <location>
        <position position="194"/>
    </location>
    <ligand>
        <name>Fe cation</name>
        <dbReference type="ChEBI" id="CHEBI:24875"/>
        <label>1</label>
    </ligand>
</feature>
<name>A0AAV5RU41_MAUHU</name>
<keyword evidence="4 8" id="KW-0560">Oxidoreductase</keyword>
<evidence type="ECO:0000256" key="3">
    <source>
        <dbReference type="ARBA" id="ARBA00022723"/>
    </source>
</evidence>
<feature type="binding site" evidence="8">
    <location>
        <position position="63"/>
    </location>
    <ligand>
        <name>Fe cation</name>
        <dbReference type="ChEBI" id="CHEBI:24875"/>
        <label>1</label>
    </ligand>
</feature>
<evidence type="ECO:0000313" key="10">
    <source>
        <dbReference type="Proteomes" id="UP001377567"/>
    </source>
</evidence>
<evidence type="ECO:0000313" key="9">
    <source>
        <dbReference type="EMBL" id="GMM54161.1"/>
    </source>
</evidence>
<dbReference type="GO" id="GO:0046872">
    <property type="term" value="F:metal ion binding"/>
    <property type="evidence" value="ECO:0007669"/>
    <property type="project" value="UniProtKB-KW"/>
</dbReference>
<keyword evidence="7 8" id="KW-0472">Membrane</keyword>
<comment type="caution">
    <text evidence="9">The sequence shown here is derived from an EMBL/GenBank/DDBJ whole genome shotgun (WGS) entry which is preliminary data.</text>
</comment>
<feature type="binding site" evidence="8">
    <location>
        <position position="197"/>
    </location>
    <ligand>
        <name>Fe cation</name>
        <dbReference type="ChEBI" id="CHEBI:24875"/>
        <label>2</label>
    </ligand>
</feature>